<dbReference type="Pfam" id="PF13843">
    <property type="entry name" value="DDE_Tnp_1_7"/>
    <property type="match status" value="1"/>
</dbReference>
<protein>
    <recommendedName>
        <fullName evidence="1">PiggyBac transposable element-derived protein domain-containing protein</fullName>
    </recommendedName>
</protein>
<dbReference type="InterPro" id="IPR029526">
    <property type="entry name" value="PGBD"/>
</dbReference>
<gene>
    <name evidence="2" type="ORF">NQ318_007496</name>
</gene>
<organism evidence="2 3">
    <name type="scientific">Aromia moschata</name>
    <dbReference type="NCBI Taxonomy" id="1265417"/>
    <lineage>
        <taxon>Eukaryota</taxon>
        <taxon>Metazoa</taxon>
        <taxon>Ecdysozoa</taxon>
        <taxon>Arthropoda</taxon>
        <taxon>Hexapoda</taxon>
        <taxon>Insecta</taxon>
        <taxon>Pterygota</taxon>
        <taxon>Neoptera</taxon>
        <taxon>Endopterygota</taxon>
        <taxon>Coleoptera</taxon>
        <taxon>Polyphaga</taxon>
        <taxon>Cucujiformia</taxon>
        <taxon>Chrysomeloidea</taxon>
        <taxon>Cerambycidae</taxon>
        <taxon>Cerambycinae</taxon>
        <taxon>Callichromatini</taxon>
        <taxon>Aromia</taxon>
    </lineage>
</organism>
<dbReference type="PANTHER" id="PTHR46599:SF2">
    <property type="entry name" value="PIGGYBAC TRANSPOSABLE ELEMENT-DERIVED PROTEIN 4-LIKE"/>
    <property type="match status" value="1"/>
</dbReference>
<dbReference type="PANTHER" id="PTHR46599">
    <property type="entry name" value="PIGGYBAC TRANSPOSABLE ELEMENT-DERIVED PROTEIN 4"/>
    <property type="match status" value="1"/>
</dbReference>
<keyword evidence="3" id="KW-1185">Reference proteome</keyword>
<feature type="domain" description="PiggyBac transposable element-derived protein" evidence="1">
    <location>
        <begin position="1"/>
        <end position="87"/>
    </location>
</feature>
<comment type="caution">
    <text evidence="2">The sequence shown here is derived from an EMBL/GenBank/DDBJ whole genome shotgun (WGS) entry which is preliminary data.</text>
</comment>
<reference evidence="2" key="1">
    <citation type="journal article" date="2023" name="Insect Mol. Biol.">
        <title>Genome sequencing provides insights into the evolution of gene families encoding plant cell wall-degrading enzymes in longhorned beetles.</title>
        <authorList>
            <person name="Shin N.R."/>
            <person name="Okamura Y."/>
            <person name="Kirsch R."/>
            <person name="Pauchet Y."/>
        </authorList>
    </citation>
    <scope>NUCLEOTIDE SEQUENCE</scope>
    <source>
        <strain evidence="2">AMC_N1</strain>
    </source>
</reference>
<name>A0AAV8YEH1_9CUCU</name>
<dbReference type="AlphaFoldDB" id="A0AAV8YEH1"/>
<dbReference type="EMBL" id="JAPWTK010000118">
    <property type="protein sequence ID" value="KAJ8949398.1"/>
    <property type="molecule type" value="Genomic_DNA"/>
</dbReference>
<dbReference type="Proteomes" id="UP001162162">
    <property type="component" value="Unassembled WGS sequence"/>
</dbReference>
<sequence>MTKFKGRSSLKQYLPLKLIKRGIKVWERCDSLTRYAYDFDIFSGKDSTPVYPIDSALGERVVLKLASSIRTPDVTLVFDRFFKSVRLKNTSTFPIVETSVSNR</sequence>
<accession>A0AAV8YEH1</accession>
<evidence type="ECO:0000313" key="3">
    <source>
        <dbReference type="Proteomes" id="UP001162162"/>
    </source>
</evidence>
<evidence type="ECO:0000313" key="2">
    <source>
        <dbReference type="EMBL" id="KAJ8949398.1"/>
    </source>
</evidence>
<evidence type="ECO:0000259" key="1">
    <source>
        <dbReference type="Pfam" id="PF13843"/>
    </source>
</evidence>
<proteinExistence type="predicted"/>